<dbReference type="InterPro" id="IPR012337">
    <property type="entry name" value="RNaseH-like_sf"/>
</dbReference>
<dbReference type="InterPro" id="IPR025525">
    <property type="entry name" value="hAT-like_transposase_RNase-H"/>
</dbReference>
<dbReference type="GeneID" id="104709841"/>
<dbReference type="InterPro" id="IPR008906">
    <property type="entry name" value="HATC_C_dom"/>
</dbReference>
<sequence>MEAEDKLYCDYFEEADEKTKMKRVGPPTSSDWEEISRLVKFLKIFYRCTLTFSASNSVTFSLCYNEIVDIERNLMSKCSSPDEEIKKQAHVMRDKFEKYWDGLNNMNPLVIVASVFDPRNKMKFASLCFDQLYGKDTIESRHLNAKISSVLSKLYDHYSFKLNKPEDIEDFTDSQVRPENFEISDDEDDCEGMLEIFHKVVGLSSSDDSCNELQMYLTEKPEPRVEKKLGMSFDVLSWWRRNSCKFPILSEIARDVLAIQAKYVASESAFSMSGRVLDSYQSSLTPYMVELLLCTQQWLKCSYKVEAAVANLAQMLEEVEFFESLDSQNSMVANP</sequence>
<evidence type="ECO:0000259" key="2">
    <source>
        <dbReference type="Pfam" id="PF14372"/>
    </source>
</evidence>
<feature type="domain" description="hAT-like transposase RNase-H fold" evidence="2">
    <location>
        <begin position="53"/>
        <end position="158"/>
    </location>
</feature>
<feature type="domain" description="HAT C-terminal dimerisation" evidence="1">
    <location>
        <begin position="212"/>
        <end position="299"/>
    </location>
</feature>
<dbReference type="SUPFAM" id="SSF53098">
    <property type="entry name" value="Ribonuclease H-like"/>
    <property type="match status" value="1"/>
</dbReference>
<protein>
    <submittedName>
        <fullName evidence="4">Zinc finger BED domain-containing protein RICESLEEPER 2-like</fullName>
    </submittedName>
</protein>
<accession>A0ABM0TDE6</accession>
<name>A0ABM0TDE6_CAMSA</name>
<dbReference type="Proteomes" id="UP000694864">
    <property type="component" value="Chromosome 8"/>
</dbReference>
<dbReference type="PANTHER" id="PTHR23272">
    <property type="entry name" value="BED FINGER-RELATED"/>
    <property type="match status" value="1"/>
</dbReference>
<dbReference type="PANTHER" id="PTHR23272:SF187">
    <property type="entry name" value="AC9 TRANSPOSASE-RELATED"/>
    <property type="match status" value="1"/>
</dbReference>
<dbReference type="Pfam" id="PF14372">
    <property type="entry name" value="hAT-like_RNase-H"/>
    <property type="match status" value="1"/>
</dbReference>
<dbReference type="Pfam" id="PF05699">
    <property type="entry name" value="Dimer_Tnp_hAT"/>
    <property type="match status" value="1"/>
</dbReference>
<reference evidence="4" key="2">
    <citation type="submission" date="2025-08" db="UniProtKB">
        <authorList>
            <consortium name="RefSeq"/>
        </authorList>
    </citation>
    <scope>IDENTIFICATION</scope>
    <source>
        <tissue evidence="4">Leaf</tissue>
    </source>
</reference>
<dbReference type="RefSeq" id="XP_010424695.1">
    <property type="nucleotide sequence ID" value="XM_010426393.1"/>
</dbReference>
<evidence type="ECO:0000313" key="3">
    <source>
        <dbReference type="Proteomes" id="UP000694864"/>
    </source>
</evidence>
<evidence type="ECO:0000313" key="4">
    <source>
        <dbReference type="RefSeq" id="XP_010424695.1"/>
    </source>
</evidence>
<reference evidence="3" key="1">
    <citation type="journal article" date="2014" name="Nat. Commun.">
        <title>The emerging biofuel crop Camelina sativa retains a highly undifferentiated hexaploid genome structure.</title>
        <authorList>
            <person name="Kagale S."/>
            <person name="Koh C."/>
            <person name="Nixon J."/>
            <person name="Bollina V."/>
            <person name="Clarke W.E."/>
            <person name="Tuteja R."/>
            <person name="Spillane C."/>
            <person name="Robinson S.J."/>
            <person name="Links M.G."/>
            <person name="Clarke C."/>
            <person name="Higgins E.E."/>
            <person name="Huebert T."/>
            <person name="Sharpe A.G."/>
            <person name="Parkin I.A."/>
        </authorList>
    </citation>
    <scope>NUCLEOTIDE SEQUENCE [LARGE SCALE GENOMIC DNA]</scope>
    <source>
        <strain evidence="3">cv. DH55</strain>
    </source>
</reference>
<keyword evidence="3" id="KW-1185">Reference proteome</keyword>
<organism evidence="3 4">
    <name type="scientific">Camelina sativa</name>
    <name type="common">False flax</name>
    <name type="synonym">Myagrum sativum</name>
    <dbReference type="NCBI Taxonomy" id="90675"/>
    <lineage>
        <taxon>Eukaryota</taxon>
        <taxon>Viridiplantae</taxon>
        <taxon>Streptophyta</taxon>
        <taxon>Embryophyta</taxon>
        <taxon>Tracheophyta</taxon>
        <taxon>Spermatophyta</taxon>
        <taxon>Magnoliopsida</taxon>
        <taxon>eudicotyledons</taxon>
        <taxon>Gunneridae</taxon>
        <taxon>Pentapetalae</taxon>
        <taxon>rosids</taxon>
        <taxon>malvids</taxon>
        <taxon>Brassicales</taxon>
        <taxon>Brassicaceae</taxon>
        <taxon>Camelineae</taxon>
        <taxon>Camelina</taxon>
    </lineage>
</organism>
<gene>
    <name evidence="4" type="primary">LOC104709841</name>
</gene>
<proteinExistence type="predicted"/>
<evidence type="ECO:0000259" key="1">
    <source>
        <dbReference type="Pfam" id="PF05699"/>
    </source>
</evidence>